<reference evidence="1 2" key="1">
    <citation type="journal article" date="2019" name="Nat. Ecol. Evol.">
        <title>Megaphylogeny resolves global patterns of mushroom evolution.</title>
        <authorList>
            <person name="Varga T."/>
            <person name="Krizsan K."/>
            <person name="Foldi C."/>
            <person name="Dima B."/>
            <person name="Sanchez-Garcia M."/>
            <person name="Sanchez-Ramirez S."/>
            <person name="Szollosi G.J."/>
            <person name="Szarkandi J.G."/>
            <person name="Papp V."/>
            <person name="Albert L."/>
            <person name="Andreopoulos W."/>
            <person name="Angelini C."/>
            <person name="Antonin V."/>
            <person name="Barry K.W."/>
            <person name="Bougher N.L."/>
            <person name="Buchanan P."/>
            <person name="Buyck B."/>
            <person name="Bense V."/>
            <person name="Catcheside P."/>
            <person name="Chovatia M."/>
            <person name="Cooper J."/>
            <person name="Damon W."/>
            <person name="Desjardin D."/>
            <person name="Finy P."/>
            <person name="Geml J."/>
            <person name="Haridas S."/>
            <person name="Hughes K."/>
            <person name="Justo A."/>
            <person name="Karasinski D."/>
            <person name="Kautmanova I."/>
            <person name="Kiss B."/>
            <person name="Kocsube S."/>
            <person name="Kotiranta H."/>
            <person name="LaButti K.M."/>
            <person name="Lechner B.E."/>
            <person name="Liimatainen K."/>
            <person name="Lipzen A."/>
            <person name="Lukacs Z."/>
            <person name="Mihaltcheva S."/>
            <person name="Morgado L.N."/>
            <person name="Niskanen T."/>
            <person name="Noordeloos M.E."/>
            <person name="Ohm R.A."/>
            <person name="Ortiz-Santana B."/>
            <person name="Ovrebo C."/>
            <person name="Racz N."/>
            <person name="Riley R."/>
            <person name="Savchenko A."/>
            <person name="Shiryaev A."/>
            <person name="Soop K."/>
            <person name="Spirin V."/>
            <person name="Szebenyi C."/>
            <person name="Tomsovsky M."/>
            <person name="Tulloss R.E."/>
            <person name="Uehling J."/>
            <person name="Grigoriev I.V."/>
            <person name="Vagvolgyi C."/>
            <person name="Papp T."/>
            <person name="Martin F.M."/>
            <person name="Miettinen O."/>
            <person name="Hibbett D.S."/>
            <person name="Nagy L.G."/>
        </authorList>
    </citation>
    <scope>NUCLEOTIDE SEQUENCE [LARGE SCALE GENOMIC DNA]</scope>
    <source>
        <strain evidence="1 2">NL-1719</strain>
    </source>
</reference>
<sequence length="1099" mass="121325">MSVFWISLTEAQVRYLLHILTNMPPDKHNEELIIELTLTLSRFTGDASMSSPEVVHRSGSHFTSPGAYSQFMRGFERPSEWDNLTQTSCEDVPTIFGTNQQSPMGSFPRGCTPSTSCMASLSPIVSPSDELDTMLISPDRSRSTTLVPSHPNPEDSSTSTSWLSATAPSTPKKNEQFSTFNLSPLTPTQPSPHMDTSSPLTPLILSREPSASPTVVAVSRSASINLSVQRGKQTHLPSCSVSFGGGSGGGGGGGGGGAGGQAVNMAWTDNCTRNGTPNAVPPDPVPPLLDIGGLYTIDDEDQDLDQEPIPGDNPFQQEDSDGYRGASSRYTEGHDGDGEDQNYGRGEHEDDEDGEDNNNNNNDQTGLTGSRKDYPEEWDEPLTDLSDEGDEGDAVHEPHVQAGPNNANNLETLAELPGLLDEPEPDVSALDEPAPEHQILSATTGNYIISVANFAHQMVTEDPAILNPCVVVNLLSPLLTGENPVWKENQTLEGLDKLAHNCYLAENQQALVHFNYIMQAVIFRLSVHSEVTTRQVSRNEVLKDLIQNGDASLKKLGFVALKRYVADGANYCLLLGGGGICFLAMFACMTSAKELKSFTGDQATRIAALLRCPDTKTAHGRLVIQDIIPAIAYLRNLFPFILPSMFNTAIQRHFGCPELIDCRDLIQTDRLTDSLDYNSFVKGRDTIAWASCLNTPPASLLTSLESGNSSMPSTWLPVQIQTLPPPTLPVSIPPPPVLPSTSRPDVFVIPTAFDPDKIANRKVRFPRGDKPNTQEERFQWTERERQIVLDHAVNATSLEDLLTKTQRQLQSGTKEYIGESGHASQAYIKVTNPIIREGDIQFTDKNGDPLLIVCSGMPNHIRWRLFDLLLALFREAFKPVNTYDERKLVFAALHFSFYNRYSVHGRDYDPKQDPSTIQNNKKKVNTAQFIPRASRDLLNHPAKYGLLQQMLAPVFTWIDKTVEKYLPEEHEDLRKFTESLPGNTVSPASPFSGFVINLNVTTQVHRDWNDQSICVVTIISKCEGGELVLVEPGLVLDLQVGDTVIFPSSRLSHFNMHFKGYRASLVCHSDKHATAWTEFRNHFWYHALFRSSQREKRTT</sequence>
<organism evidence="1 2">
    <name type="scientific">Pluteus cervinus</name>
    <dbReference type="NCBI Taxonomy" id="181527"/>
    <lineage>
        <taxon>Eukaryota</taxon>
        <taxon>Fungi</taxon>
        <taxon>Dikarya</taxon>
        <taxon>Basidiomycota</taxon>
        <taxon>Agaricomycotina</taxon>
        <taxon>Agaricomycetes</taxon>
        <taxon>Agaricomycetidae</taxon>
        <taxon>Agaricales</taxon>
        <taxon>Pluteineae</taxon>
        <taxon>Pluteaceae</taxon>
        <taxon>Pluteus</taxon>
    </lineage>
</organism>
<dbReference type="Proteomes" id="UP000308600">
    <property type="component" value="Unassembled WGS sequence"/>
</dbReference>
<gene>
    <name evidence="1" type="ORF">BDN72DRAFT_899963</name>
</gene>
<name>A0ACD3AM49_9AGAR</name>
<evidence type="ECO:0000313" key="1">
    <source>
        <dbReference type="EMBL" id="TFK66319.1"/>
    </source>
</evidence>
<keyword evidence="2" id="KW-1185">Reference proteome</keyword>
<proteinExistence type="predicted"/>
<accession>A0ACD3AM49</accession>
<dbReference type="EMBL" id="ML208409">
    <property type="protein sequence ID" value="TFK66319.1"/>
    <property type="molecule type" value="Genomic_DNA"/>
</dbReference>
<protein>
    <submittedName>
        <fullName evidence="1">Uncharacterized protein</fullName>
    </submittedName>
</protein>
<evidence type="ECO:0000313" key="2">
    <source>
        <dbReference type="Proteomes" id="UP000308600"/>
    </source>
</evidence>